<dbReference type="InterPro" id="IPR036264">
    <property type="entry name" value="Bact_exopeptidase_dim_dom"/>
</dbReference>
<comment type="similarity">
    <text evidence="2">Belongs to the peptidase M20A family.</text>
</comment>
<dbReference type="Pfam" id="PF01546">
    <property type="entry name" value="Peptidase_M20"/>
    <property type="match status" value="1"/>
</dbReference>
<keyword evidence="4" id="KW-0479">Metal-binding</keyword>
<name>A0A316FZF9_9GAMM</name>
<dbReference type="EMBL" id="QGGU01000002">
    <property type="protein sequence ID" value="PWK53928.1"/>
    <property type="molecule type" value="Genomic_DNA"/>
</dbReference>
<dbReference type="GO" id="GO:0016805">
    <property type="term" value="F:dipeptidase activity"/>
    <property type="evidence" value="ECO:0007669"/>
    <property type="project" value="UniProtKB-KW"/>
</dbReference>
<dbReference type="RefSeq" id="WP_109762037.1">
    <property type="nucleotide sequence ID" value="NZ_QGGU01000002.1"/>
</dbReference>
<dbReference type="InterPro" id="IPR002933">
    <property type="entry name" value="Peptidase_M20"/>
</dbReference>
<evidence type="ECO:0000256" key="3">
    <source>
        <dbReference type="ARBA" id="ARBA00022670"/>
    </source>
</evidence>
<dbReference type="SUPFAM" id="SSF55031">
    <property type="entry name" value="Bacterial exopeptidase dimerisation domain"/>
    <property type="match status" value="1"/>
</dbReference>
<evidence type="ECO:0000313" key="12">
    <source>
        <dbReference type="EMBL" id="PWK53928.1"/>
    </source>
</evidence>
<evidence type="ECO:0000256" key="2">
    <source>
        <dbReference type="ARBA" id="ARBA00006247"/>
    </source>
</evidence>
<comment type="caution">
    <text evidence="12">The sequence shown here is derived from an EMBL/GenBank/DDBJ whole genome shotgun (WGS) entry which is preliminary data.</text>
</comment>
<dbReference type="SUPFAM" id="SSF53187">
    <property type="entry name" value="Zn-dependent exopeptidases"/>
    <property type="match status" value="1"/>
</dbReference>
<feature type="domain" description="Peptidase M20 dimerisation" evidence="11">
    <location>
        <begin position="316"/>
        <end position="410"/>
    </location>
</feature>
<organism evidence="12 13">
    <name type="scientific">Pleionea mediterranea</name>
    <dbReference type="NCBI Taxonomy" id="523701"/>
    <lineage>
        <taxon>Bacteria</taxon>
        <taxon>Pseudomonadati</taxon>
        <taxon>Pseudomonadota</taxon>
        <taxon>Gammaproteobacteria</taxon>
        <taxon>Oceanospirillales</taxon>
        <taxon>Pleioneaceae</taxon>
        <taxon>Pleionea</taxon>
    </lineage>
</organism>
<protein>
    <submittedName>
        <fullName evidence="12">Dipeptidase D</fullName>
    </submittedName>
</protein>
<evidence type="ECO:0000256" key="1">
    <source>
        <dbReference type="ARBA" id="ARBA00001947"/>
    </source>
</evidence>
<keyword evidence="6" id="KW-0862">Zinc</keyword>
<dbReference type="Proteomes" id="UP000245790">
    <property type="component" value="Unassembled WGS sequence"/>
</dbReference>
<evidence type="ECO:0000256" key="9">
    <source>
        <dbReference type="ARBA" id="ARBA00023285"/>
    </source>
</evidence>
<feature type="signal peptide" evidence="10">
    <location>
        <begin position="1"/>
        <end position="24"/>
    </location>
</feature>
<dbReference type="InterPro" id="IPR010964">
    <property type="entry name" value="M20A_pepV-rel"/>
</dbReference>
<keyword evidence="5" id="KW-0378">Hydrolase</keyword>
<dbReference type="GO" id="GO:0008777">
    <property type="term" value="F:acetylornithine deacetylase activity"/>
    <property type="evidence" value="ECO:0007669"/>
    <property type="project" value="TreeGrafter"/>
</dbReference>
<dbReference type="PANTHER" id="PTHR43808">
    <property type="entry name" value="ACETYLORNITHINE DEACETYLASE"/>
    <property type="match status" value="1"/>
</dbReference>
<dbReference type="GO" id="GO:0006508">
    <property type="term" value="P:proteolysis"/>
    <property type="evidence" value="ECO:0007669"/>
    <property type="project" value="UniProtKB-KW"/>
</dbReference>
<evidence type="ECO:0000256" key="7">
    <source>
        <dbReference type="ARBA" id="ARBA00022997"/>
    </source>
</evidence>
<dbReference type="Gene3D" id="3.30.70.360">
    <property type="match status" value="2"/>
</dbReference>
<evidence type="ECO:0000256" key="4">
    <source>
        <dbReference type="ARBA" id="ARBA00022723"/>
    </source>
</evidence>
<dbReference type="NCBIfam" id="TIGR01887">
    <property type="entry name" value="dipeptidaselike"/>
    <property type="match status" value="1"/>
</dbReference>
<keyword evidence="3" id="KW-0645">Protease</keyword>
<comment type="cofactor">
    <cofactor evidence="1">
        <name>Zn(2+)</name>
        <dbReference type="ChEBI" id="CHEBI:29105"/>
    </cofactor>
</comment>
<keyword evidence="7" id="KW-0224">Dipeptidase</keyword>
<evidence type="ECO:0000313" key="13">
    <source>
        <dbReference type="Proteomes" id="UP000245790"/>
    </source>
</evidence>
<dbReference type="GO" id="GO:0006526">
    <property type="term" value="P:L-arginine biosynthetic process"/>
    <property type="evidence" value="ECO:0007669"/>
    <property type="project" value="TreeGrafter"/>
</dbReference>
<dbReference type="GO" id="GO:0008270">
    <property type="term" value="F:zinc ion binding"/>
    <property type="evidence" value="ECO:0007669"/>
    <property type="project" value="InterPro"/>
</dbReference>
<feature type="chain" id="PRO_5016353185" evidence="10">
    <location>
        <begin position="25"/>
        <end position="532"/>
    </location>
</feature>
<reference evidence="12 13" key="1">
    <citation type="submission" date="2018-05" db="EMBL/GenBank/DDBJ databases">
        <title>Genomic Encyclopedia of Type Strains, Phase IV (KMG-IV): sequencing the most valuable type-strain genomes for metagenomic binning, comparative biology and taxonomic classification.</title>
        <authorList>
            <person name="Goeker M."/>
        </authorList>
    </citation>
    <scope>NUCLEOTIDE SEQUENCE [LARGE SCALE GENOMIC DNA]</scope>
    <source>
        <strain evidence="12 13">DSM 25350</strain>
    </source>
</reference>
<dbReference type="PANTHER" id="PTHR43808:SF31">
    <property type="entry name" value="N-ACETYL-L-CITRULLINE DEACETYLASE"/>
    <property type="match status" value="1"/>
</dbReference>
<sequence length="532" mass="58548">MRLFRHCFLTLAACLVFLPFDALANNASGHLSVTNKAQVKNKSLISKQAQQTADFAVDQYTLAAKNALAEMIAFKTVAREDIAYQDNPEFTGFRQWLVKKARVLGLNVSDQGHVLLVSVGSGKKALGLITHGDVQPANPSKWQQSPFTLDDQSEPGKWLGRGTEDDKGPIAAALYAMKALKEKQIPLTGKIELIIYMAEESDWEPLQAFLKTYDPAPINIALDSEYPVVIAEKAWGHIITRFPQANPATESHKPFIHHFKGGAFRSQIPEDAIVEVSGLSNAQLAGIRSRLDASKLTYTITQLAATTVNAQTTQLISVKGKAAHSSKPEYGVNAISHLANALARIPWQPSSAANAVRFLNDQVGIGIHARKFGDIAYAHDFMGPMTLSPTMVYQNDDQITELFINLRRPLGKSSDTLKQQISDAYQQWQQNSHLKAEIKEIYIGEPLMVQNAPHVPTLLNVFDHFTDISNPKPIAIGGSTNAKLFPNAVSFGPSMPNTEYTGHSEHEFITEQQFRLTLAMYTAMMVDIAGNK</sequence>
<dbReference type="OrthoDB" id="9761532at2"/>
<keyword evidence="10" id="KW-0732">Signal</keyword>
<dbReference type="Gene3D" id="3.40.630.10">
    <property type="entry name" value="Zn peptidases"/>
    <property type="match status" value="1"/>
</dbReference>
<keyword evidence="13" id="KW-1185">Reference proteome</keyword>
<dbReference type="GO" id="GO:0008237">
    <property type="term" value="F:metallopeptidase activity"/>
    <property type="evidence" value="ECO:0007669"/>
    <property type="project" value="UniProtKB-KW"/>
</dbReference>
<evidence type="ECO:0000256" key="5">
    <source>
        <dbReference type="ARBA" id="ARBA00022801"/>
    </source>
</evidence>
<dbReference type="InterPro" id="IPR011650">
    <property type="entry name" value="Peptidase_M20_dimer"/>
</dbReference>
<evidence type="ECO:0000256" key="6">
    <source>
        <dbReference type="ARBA" id="ARBA00022833"/>
    </source>
</evidence>
<keyword evidence="9" id="KW-0170">Cobalt</keyword>
<accession>A0A316FZF9</accession>
<dbReference type="InterPro" id="IPR050072">
    <property type="entry name" value="Peptidase_M20A"/>
</dbReference>
<dbReference type="NCBIfam" id="NF004809">
    <property type="entry name" value="PRK06156.1"/>
    <property type="match status" value="1"/>
</dbReference>
<evidence type="ECO:0000256" key="8">
    <source>
        <dbReference type="ARBA" id="ARBA00023049"/>
    </source>
</evidence>
<dbReference type="AlphaFoldDB" id="A0A316FZF9"/>
<gene>
    <name evidence="12" type="ORF">C8D97_102320</name>
</gene>
<keyword evidence="8" id="KW-0482">Metalloprotease</keyword>
<evidence type="ECO:0000259" key="11">
    <source>
        <dbReference type="Pfam" id="PF07687"/>
    </source>
</evidence>
<dbReference type="Pfam" id="PF07687">
    <property type="entry name" value="M20_dimer"/>
    <property type="match status" value="1"/>
</dbReference>
<proteinExistence type="inferred from homology"/>
<evidence type="ECO:0000256" key="10">
    <source>
        <dbReference type="SAM" id="SignalP"/>
    </source>
</evidence>